<dbReference type="EMBL" id="SSWH01000010">
    <property type="protein sequence ID" value="THJ65618.1"/>
    <property type="molecule type" value="Genomic_DNA"/>
</dbReference>
<dbReference type="OrthoDB" id="4951822at2"/>
<protein>
    <submittedName>
        <fullName evidence="1">Uncharacterized protein</fullName>
    </submittedName>
</protein>
<keyword evidence="2" id="KW-1185">Reference proteome</keyword>
<gene>
    <name evidence="1" type="ORF">E8P82_11640</name>
</gene>
<evidence type="ECO:0000313" key="2">
    <source>
        <dbReference type="Proteomes" id="UP000305233"/>
    </source>
</evidence>
<organism evidence="1 2">
    <name type="scientific">Arthrobacter echini</name>
    <dbReference type="NCBI Taxonomy" id="1529066"/>
    <lineage>
        <taxon>Bacteria</taxon>
        <taxon>Bacillati</taxon>
        <taxon>Actinomycetota</taxon>
        <taxon>Actinomycetes</taxon>
        <taxon>Micrococcales</taxon>
        <taxon>Micrococcaceae</taxon>
        <taxon>Arthrobacter</taxon>
    </lineage>
</organism>
<reference evidence="1 2" key="1">
    <citation type="submission" date="2019-04" db="EMBL/GenBank/DDBJ databases">
        <authorList>
            <person name="Liu Q."/>
            <person name="Xin Y.-H."/>
        </authorList>
    </citation>
    <scope>NUCLEOTIDE SEQUENCE [LARGE SCALE GENOMIC DNA]</scope>
    <source>
        <strain evidence="1 2">AM23</strain>
    </source>
</reference>
<evidence type="ECO:0000313" key="1">
    <source>
        <dbReference type="EMBL" id="THJ65618.1"/>
    </source>
</evidence>
<dbReference type="AlphaFoldDB" id="A0A4S5E2J8"/>
<name>A0A4S5E2J8_9MICC</name>
<dbReference type="Proteomes" id="UP000305233">
    <property type="component" value="Unassembled WGS sequence"/>
</dbReference>
<accession>A0A4S5E2J8</accession>
<comment type="caution">
    <text evidence="1">The sequence shown here is derived from an EMBL/GenBank/DDBJ whole genome shotgun (WGS) entry which is preliminary data.</text>
</comment>
<proteinExistence type="predicted"/>
<dbReference type="RefSeq" id="WP_136455060.1">
    <property type="nucleotide sequence ID" value="NZ_SSWH01000010.1"/>
</dbReference>
<sequence>MNADYITTDTGEAVDAPTLPSYWGPDNWQTEDDGYEWFRCLDGTPWTVVTRWGTEGHPLGNLYSMMVATAVHEDERGTLYGYGSYAQGRTYALWFRCEAALHAEITETAFFFWKDGQSQGPEKLPATAGELPAEYTVPYQAPAPVKDTPRADGAPF</sequence>